<reference evidence="2 3" key="1">
    <citation type="journal article" date="2015" name="Genome Announc.">
        <title>Expanding the biotechnology potential of lactobacilli through comparative genomics of 213 strains and associated genera.</title>
        <authorList>
            <person name="Sun Z."/>
            <person name="Harris H.M."/>
            <person name="McCann A."/>
            <person name="Guo C."/>
            <person name="Argimon S."/>
            <person name="Zhang W."/>
            <person name="Yang X."/>
            <person name="Jeffery I.B."/>
            <person name="Cooney J.C."/>
            <person name="Kagawa T.F."/>
            <person name="Liu W."/>
            <person name="Song Y."/>
            <person name="Salvetti E."/>
            <person name="Wrobel A."/>
            <person name="Rasinkangas P."/>
            <person name="Parkhill J."/>
            <person name="Rea M.C."/>
            <person name="O'Sullivan O."/>
            <person name="Ritari J."/>
            <person name="Douillard F.P."/>
            <person name="Paul Ross R."/>
            <person name="Yang R."/>
            <person name="Briner A.E."/>
            <person name="Felis G.E."/>
            <person name="de Vos W.M."/>
            <person name="Barrangou R."/>
            <person name="Klaenhammer T.R."/>
            <person name="Caufield P.W."/>
            <person name="Cui Y."/>
            <person name="Zhang H."/>
            <person name="O'Toole P.W."/>
        </authorList>
    </citation>
    <scope>NUCLEOTIDE SEQUENCE [LARGE SCALE GENOMIC DNA]</scope>
    <source>
        <strain evidence="2 3">DSM 14857</strain>
    </source>
</reference>
<sequence>MVDEMKKTESTDELESLQDRILGQLSKVIDPELRVDLVNLGLIYGVSLEDKICTVKMTLTTMGCPISQMLEQLIQSALEQLPEIDQVKINLVWYPAWSPEKMSRTARMALGFYR</sequence>
<dbReference type="Gene3D" id="3.30.300.130">
    <property type="entry name" value="Fe-S cluster assembly (FSCA)"/>
    <property type="match status" value="1"/>
</dbReference>
<dbReference type="PANTHER" id="PTHR42831">
    <property type="entry name" value="FE-S PROTEIN MATURATION AUXILIARY FACTOR YITW"/>
    <property type="match status" value="1"/>
</dbReference>
<dbReference type="STRING" id="1423815.FC27_GL001979"/>
<dbReference type="AlphaFoldDB" id="A0A0R1SEA3"/>
<dbReference type="PANTHER" id="PTHR42831:SF1">
    <property type="entry name" value="FE-S PROTEIN MATURATION AUXILIARY FACTOR YITW"/>
    <property type="match status" value="1"/>
</dbReference>
<dbReference type="PATRIC" id="fig|1423815.3.peg.2030"/>
<dbReference type="Pfam" id="PF01883">
    <property type="entry name" value="FeS_assembly_P"/>
    <property type="match status" value="1"/>
</dbReference>
<evidence type="ECO:0000313" key="3">
    <source>
        <dbReference type="Proteomes" id="UP000051647"/>
    </source>
</evidence>
<proteinExistence type="predicted"/>
<feature type="domain" description="MIP18 family-like" evidence="1">
    <location>
        <begin position="19"/>
        <end position="90"/>
    </location>
</feature>
<dbReference type="InterPro" id="IPR034904">
    <property type="entry name" value="FSCA_dom_sf"/>
</dbReference>
<gene>
    <name evidence="2" type="ORF">FC27_GL001979</name>
</gene>
<organism evidence="2 3">
    <name type="scientific">Companilactobacillus versmoldensis DSM 14857 = KCTC 3814</name>
    <dbReference type="NCBI Taxonomy" id="1423815"/>
    <lineage>
        <taxon>Bacteria</taxon>
        <taxon>Bacillati</taxon>
        <taxon>Bacillota</taxon>
        <taxon>Bacilli</taxon>
        <taxon>Lactobacillales</taxon>
        <taxon>Lactobacillaceae</taxon>
        <taxon>Companilactobacillus</taxon>
    </lineage>
</organism>
<keyword evidence="3" id="KW-1185">Reference proteome</keyword>
<dbReference type="OrthoDB" id="9805360at2"/>
<dbReference type="Proteomes" id="UP000051647">
    <property type="component" value="Unassembled WGS sequence"/>
</dbReference>
<dbReference type="RefSeq" id="WP_010625237.1">
    <property type="nucleotide sequence ID" value="NZ_AZFA01000006.1"/>
</dbReference>
<protein>
    <recommendedName>
        <fullName evidence="1">MIP18 family-like domain-containing protein</fullName>
    </recommendedName>
</protein>
<dbReference type="InterPro" id="IPR052339">
    <property type="entry name" value="Fe-S_Maturation_MIP18"/>
</dbReference>
<comment type="caution">
    <text evidence="2">The sequence shown here is derived from an EMBL/GenBank/DDBJ whole genome shotgun (WGS) entry which is preliminary data.</text>
</comment>
<evidence type="ECO:0000259" key="1">
    <source>
        <dbReference type="Pfam" id="PF01883"/>
    </source>
</evidence>
<dbReference type="InterPro" id="IPR002744">
    <property type="entry name" value="MIP18-like"/>
</dbReference>
<name>A0A0R1SEA3_9LACO</name>
<evidence type="ECO:0000313" key="2">
    <source>
        <dbReference type="EMBL" id="KRL67388.1"/>
    </source>
</evidence>
<dbReference type="eggNOG" id="COG2151">
    <property type="taxonomic scope" value="Bacteria"/>
</dbReference>
<accession>A0A0R1SEA3</accession>
<dbReference type="EMBL" id="AZFA01000006">
    <property type="protein sequence ID" value="KRL67388.1"/>
    <property type="molecule type" value="Genomic_DNA"/>
</dbReference>
<dbReference type="SUPFAM" id="SSF117916">
    <property type="entry name" value="Fe-S cluster assembly (FSCA) domain-like"/>
    <property type="match status" value="1"/>
</dbReference>